<reference evidence="1" key="2">
    <citation type="journal article" date="2022" name="New Phytol.">
        <title>Evolutionary transition to the ectomycorrhizal habit in the genomes of a hyperdiverse lineage of mushroom-forming fungi.</title>
        <authorList>
            <person name="Looney B."/>
            <person name="Miyauchi S."/>
            <person name="Morin E."/>
            <person name="Drula E."/>
            <person name="Courty P.E."/>
            <person name="Kohler A."/>
            <person name="Kuo A."/>
            <person name="LaButti K."/>
            <person name="Pangilinan J."/>
            <person name="Lipzen A."/>
            <person name="Riley R."/>
            <person name="Andreopoulos W."/>
            <person name="He G."/>
            <person name="Johnson J."/>
            <person name="Nolan M."/>
            <person name="Tritt A."/>
            <person name="Barry K.W."/>
            <person name="Grigoriev I.V."/>
            <person name="Nagy L.G."/>
            <person name="Hibbett D."/>
            <person name="Henrissat B."/>
            <person name="Matheny P.B."/>
            <person name="Labbe J."/>
            <person name="Martin F.M."/>
        </authorList>
    </citation>
    <scope>NUCLEOTIDE SEQUENCE</scope>
    <source>
        <strain evidence="1">FP105234-sp</strain>
    </source>
</reference>
<comment type="caution">
    <text evidence="1">The sequence shown here is derived from an EMBL/GenBank/DDBJ whole genome shotgun (WGS) entry which is preliminary data.</text>
</comment>
<keyword evidence="2" id="KW-1185">Reference proteome</keyword>
<sequence length="227" mass="24626">MYAKGARARVAVLIPPRGTTTTTGTRPAARGIGKAGRYRSVCLLERRSRPTPRAHRASRPSLALLHIAPTQVLRSQCVPNIAPPRSRRCSSAPPWQPRRAASEVSAAGRRARLDSVAVSEDGARERGSRRTYAAPRGPVWQFRVFEPYVQHRRAHAVAGRTRAARDCSLGARSCLTNFCTMAPCRSRGPCACRASSCWACCLWPIPACGGLVRVRASSRSRGTSGRA</sequence>
<proteinExistence type="predicted"/>
<evidence type="ECO:0000313" key="1">
    <source>
        <dbReference type="EMBL" id="KAI0043298.1"/>
    </source>
</evidence>
<reference evidence="1" key="1">
    <citation type="submission" date="2021-02" db="EMBL/GenBank/DDBJ databases">
        <authorList>
            <consortium name="DOE Joint Genome Institute"/>
            <person name="Ahrendt S."/>
            <person name="Looney B.P."/>
            <person name="Miyauchi S."/>
            <person name="Morin E."/>
            <person name="Drula E."/>
            <person name="Courty P.E."/>
            <person name="Chicoki N."/>
            <person name="Fauchery L."/>
            <person name="Kohler A."/>
            <person name="Kuo A."/>
            <person name="Labutti K."/>
            <person name="Pangilinan J."/>
            <person name="Lipzen A."/>
            <person name="Riley R."/>
            <person name="Andreopoulos W."/>
            <person name="He G."/>
            <person name="Johnson J."/>
            <person name="Barry K.W."/>
            <person name="Grigoriev I.V."/>
            <person name="Nagy L."/>
            <person name="Hibbett D."/>
            <person name="Henrissat B."/>
            <person name="Matheny P.B."/>
            <person name="Labbe J."/>
            <person name="Martin F."/>
        </authorList>
    </citation>
    <scope>NUCLEOTIDE SEQUENCE</scope>
    <source>
        <strain evidence="1">FP105234-sp</strain>
    </source>
</reference>
<dbReference type="EMBL" id="MU276024">
    <property type="protein sequence ID" value="KAI0043298.1"/>
    <property type="molecule type" value="Genomic_DNA"/>
</dbReference>
<name>A0ACB8RIF0_9AGAM</name>
<accession>A0ACB8RIF0</accession>
<organism evidence="1 2">
    <name type="scientific">Auriscalpium vulgare</name>
    <dbReference type="NCBI Taxonomy" id="40419"/>
    <lineage>
        <taxon>Eukaryota</taxon>
        <taxon>Fungi</taxon>
        <taxon>Dikarya</taxon>
        <taxon>Basidiomycota</taxon>
        <taxon>Agaricomycotina</taxon>
        <taxon>Agaricomycetes</taxon>
        <taxon>Russulales</taxon>
        <taxon>Auriscalpiaceae</taxon>
        <taxon>Auriscalpium</taxon>
    </lineage>
</organism>
<dbReference type="Proteomes" id="UP000814033">
    <property type="component" value="Unassembled WGS sequence"/>
</dbReference>
<evidence type="ECO:0000313" key="2">
    <source>
        <dbReference type="Proteomes" id="UP000814033"/>
    </source>
</evidence>
<protein>
    <submittedName>
        <fullName evidence="1">Uncharacterized protein</fullName>
    </submittedName>
</protein>
<gene>
    <name evidence="1" type="ORF">FA95DRAFT_411302</name>
</gene>